<reference evidence="1 2" key="1">
    <citation type="submission" date="2021-09" db="EMBL/GenBank/DDBJ databases">
        <title>Genomic insights and catalytic innovation underlie evolution of tropane alkaloids biosynthesis.</title>
        <authorList>
            <person name="Wang Y.-J."/>
            <person name="Tian T."/>
            <person name="Huang J.-P."/>
            <person name="Huang S.-X."/>
        </authorList>
    </citation>
    <scope>NUCLEOTIDE SEQUENCE [LARGE SCALE GENOMIC DNA]</scope>
    <source>
        <strain evidence="1">KIB-2018</strain>
        <tissue evidence="1">Leaf</tissue>
    </source>
</reference>
<protein>
    <submittedName>
        <fullName evidence="1">Uncharacterized protein</fullName>
    </submittedName>
</protein>
<evidence type="ECO:0000313" key="2">
    <source>
        <dbReference type="Proteomes" id="UP001159364"/>
    </source>
</evidence>
<comment type="caution">
    <text evidence="1">The sequence shown here is derived from an EMBL/GenBank/DDBJ whole genome shotgun (WGS) entry which is preliminary data.</text>
</comment>
<name>A0AAV8UAC9_9ROSI</name>
<dbReference type="AlphaFoldDB" id="A0AAV8UAC9"/>
<dbReference type="EMBL" id="JAIWQS010000001">
    <property type="protein sequence ID" value="KAJ8775149.1"/>
    <property type="molecule type" value="Genomic_DNA"/>
</dbReference>
<proteinExistence type="predicted"/>
<sequence>MQEEEAVLAVGSSSLKDVPRILLFFPQDQRRLGAIVVPNKEEVLLKAKKSAVVDPSGPELSGEQMTNLLYEYLRHW</sequence>
<accession>A0AAV8UAC9</accession>
<gene>
    <name evidence="1" type="ORF">K2173_020153</name>
</gene>
<evidence type="ECO:0000313" key="1">
    <source>
        <dbReference type="EMBL" id="KAJ8775149.1"/>
    </source>
</evidence>
<keyword evidence="2" id="KW-1185">Reference proteome</keyword>
<dbReference type="Proteomes" id="UP001159364">
    <property type="component" value="Linkage Group LG01"/>
</dbReference>
<organism evidence="1 2">
    <name type="scientific">Erythroxylum novogranatense</name>
    <dbReference type="NCBI Taxonomy" id="1862640"/>
    <lineage>
        <taxon>Eukaryota</taxon>
        <taxon>Viridiplantae</taxon>
        <taxon>Streptophyta</taxon>
        <taxon>Embryophyta</taxon>
        <taxon>Tracheophyta</taxon>
        <taxon>Spermatophyta</taxon>
        <taxon>Magnoliopsida</taxon>
        <taxon>eudicotyledons</taxon>
        <taxon>Gunneridae</taxon>
        <taxon>Pentapetalae</taxon>
        <taxon>rosids</taxon>
        <taxon>fabids</taxon>
        <taxon>Malpighiales</taxon>
        <taxon>Erythroxylaceae</taxon>
        <taxon>Erythroxylum</taxon>
    </lineage>
</organism>